<proteinExistence type="predicted"/>
<sequence>MYEAGQSYSSSICRSFSLFSFLAAAHPRPWFDINRTFMAVIPSLPRSRGLPKSFSRTLVRCGTLEALSNGASAVLRERTTGAGVIGTPSRKSFMPDRSGNATLNGTYAVCISAPVPEIVQVKLLCHPYQINEF</sequence>
<accession>A0A9P4P9C8</accession>
<organism evidence="1 2">
    <name type="scientific">Karstenula rhodostoma CBS 690.94</name>
    <dbReference type="NCBI Taxonomy" id="1392251"/>
    <lineage>
        <taxon>Eukaryota</taxon>
        <taxon>Fungi</taxon>
        <taxon>Dikarya</taxon>
        <taxon>Ascomycota</taxon>
        <taxon>Pezizomycotina</taxon>
        <taxon>Dothideomycetes</taxon>
        <taxon>Pleosporomycetidae</taxon>
        <taxon>Pleosporales</taxon>
        <taxon>Massarineae</taxon>
        <taxon>Didymosphaeriaceae</taxon>
        <taxon>Karstenula</taxon>
    </lineage>
</organism>
<evidence type="ECO:0000313" key="2">
    <source>
        <dbReference type="Proteomes" id="UP000799764"/>
    </source>
</evidence>
<comment type="caution">
    <text evidence="1">The sequence shown here is derived from an EMBL/GenBank/DDBJ whole genome shotgun (WGS) entry which is preliminary data.</text>
</comment>
<protein>
    <submittedName>
        <fullName evidence="1">Uncharacterized protein</fullName>
    </submittedName>
</protein>
<evidence type="ECO:0000313" key="1">
    <source>
        <dbReference type="EMBL" id="KAF2439891.1"/>
    </source>
</evidence>
<keyword evidence="2" id="KW-1185">Reference proteome</keyword>
<gene>
    <name evidence="1" type="ORF">P171DRAFT_447866</name>
</gene>
<name>A0A9P4P9C8_9PLEO</name>
<reference evidence="1" key="1">
    <citation type="journal article" date="2020" name="Stud. Mycol.">
        <title>101 Dothideomycetes genomes: a test case for predicting lifestyles and emergence of pathogens.</title>
        <authorList>
            <person name="Haridas S."/>
            <person name="Albert R."/>
            <person name="Binder M."/>
            <person name="Bloem J."/>
            <person name="Labutti K."/>
            <person name="Salamov A."/>
            <person name="Andreopoulos B."/>
            <person name="Baker S."/>
            <person name="Barry K."/>
            <person name="Bills G."/>
            <person name="Bluhm B."/>
            <person name="Cannon C."/>
            <person name="Castanera R."/>
            <person name="Culley D."/>
            <person name="Daum C."/>
            <person name="Ezra D."/>
            <person name="Gonzalez J."/>
            <person name="Henrissat B."/>
            <person name="Kuo A."/>
            <person name="Liang C."/>
            <person name="Lipzen A."/>
            <person name="Lutzoni F."/>
            <person name="Magnuson J."/>
            <person name="Mondo S."/>
            <person name="Nolan M."/>
            <person name="Ohm R."/>
            <person name="Pangilinan J."/>
            <person name="Park H.-J."/>
            <person name="Ramirez L."/>
            <person name="Alfaro M."/>
            <person name="Sun H."/>
            <person name="Tritt A."/>
            <person name="Yoshinaga Y."/>
            <person name="Zwiers L.-H."/>
            <person name="Turgeon B."/>
            <person name="Goodwin S."/>
            <person name="Spatafora J."/>
            <person name="Crous P."/>
            <person name="Grigoriev I."/>
        </authorList>
    </citation>
    <scope>NUCLEOTIDE SEQUENCE</scope>
    <source>
        <strain evidence="1">CBS 690.94</strain>
    </source>
</reference>
<dbReference type="AlphaFoldDB" id="A0A9P4P9C8"/>
<dbReference type="Proteomes" id="UP000799764">
    <property type="component" value="Unassembled WGS sequence"/>
</dbReference>
<dbReference type="EMBL" id="MU001508">
    <property type="protein sequence ID" value="KAF2439891.1"/>
    <property type="molecule type" value="Genomic_DNA"/>
</dbReference>